<proteinExistence type="predicted"/>
<dbReference type="EMBL" id="BMAW01092613">
    <property type="protein sequence ID" value="GFS55818.1"/>
    <property type="molecule type" value="Genomic_DNA"/>
</dbReference>
<accession>A0A8X6IQJ5</accession>
<name>A0A8X6IQJ5_NEPPI</name>
<organism evidence="1 2">
    <name type="scientific">Nephila pilipes</name>
    <name type="common">Giant wood spider</name>
    <name type="synonym">Nephila maculata</name>
    <dbReference type="NCBI Taxonomy" id="299642"/>
    <lineage>
        <taxon>Eukaryota</taxon>
        <taxon>Metazoa</taxon>
        <taxon>Ecdysozoa</taxon>
        <taxon>Arthropoda</taxon>
        <taxon>Chelicerata</taxon>
        <taxon>Arachnida</taxon>
        <taxon>Araneae</taxon>
        <taxon>Araneomorphae</taxon>
        <taxon>Entelegynae</taxon>
        <taxon>Araneoidea</taxon>
        <taxon>Nephilidae</taxon>
        <taxon>Nephila</taxon>
    </lineage>
</organism>
<keyword evidence="2" id="KW-1185">Reference proteome</keyword>
<sequence length="152" mass="17499">MKSAFSTVEYFISKQNRNAYFLRFMRAKYFFCDPFSALTSYPSVIPPKTNNMSRILSQIGKRIPFSPMSCRIRFLGLIHGPINGSFNGSSMAKTCSLTDKRSLSFCSLREGISERKLLKERLLRMKAMGYENTSSPNRLAFGPRRTRHLNFE</sequence>
<gene>
    <name evidence="1" type="ORF">NPIL_223221</name>
</gene>
<dbReference type="Proteomes" id="UP000887013">
    <property type="component" value="Unassembled WGS sequence"/>
</dbReference>
<protein>
    <submittedName>
        <fullName evidence="1">Uncharacterized protein</fullName>
    </submittedName>
</protein>
<comment type="caution">
    <text evidence="1">The sequence shown here is derived from an EMBL/GenBank/DDBJ whole genome shotgun (WGS) entry which is preliminary data.</text>
</comment>
<evidence type="ECO:0000313" key="1">
    <source>
        <dbReference type="EMBL" id="GFS55818.1"/>
    </source>
</evidence>
<evidence type="ECO:0000313" key="2">
    <source>
        <dbReference type="Proteomes" id="UP000887013"/>
    </source>
</evidence>
<dbReference type="AlphaFoldDB" id="A0A8X6IQJ5"/>
<reference evidence="1" key="1">
    <citation type="submission" date="2020-08" db="EMBL/GenBank/DDBJ databases">
        <title>Multicomponent nature underlies the extraordinary mechanical properties of spider dragline silk.</title>
        <authorList>
            <person name="Kono N."/>
            <person name="Nakamura H."/>
            <person name="Mori M."/>
            <person name="Yoshida Y."/>
            <person name="Ohtoshi R."/>
            <person name="Malay A.D."/>
            <person name="Moran D.A.P."/>
            <person name="Tomita M."/>
            <person name="Numata K."/>
            <person name="Arakawa K."/>
        </authorList>
    </citation>
    <scope>NUCLEOTIDE SEQUENCE</scope>
</reference>